<protein>
    <submittedName>
        <fullName evidence="3">Uncharacterized protein</fullName>
    </submittedName>
</protein>
<dbReference type="Proteomes" id="UP001473063">
    <property type="component" value="Unassembled WGS sequence"/>
</dbReference>
<evidence type="ECO:0000313" key="3">
    <source>
        <dbReference type="EMBL" id="MEQ2369827.1"/>
    </source>
</evidence>
<keyword evidence="4" id="KW-1185">Reference proteome</keyword>
<keyword evidence="2" id="KW-0812">Transmembrane</keyword>
<name>A0ABV1BB17_9FIRM</name>
<evidence type="ECO:0000256" key="1">
    <source>
        <dbReference type="SAM" id="Coils"/>
    </source>
</evidence>
<evidence type="ECO:0000313" key="4">
    <source>
        <dbReference type="Proteomes" id="UP001473063"/>
    </source>
</evidence>
<reference evidence="3 4" key="1">
    <citation type="submission" date="2024-03" db="EMBL/GenBank/DDBJ databases">
        <title>Human intestinal bacterial collection.</title>
        <authorList>
            <person name="Pauvert C."/>
            <person name="Hitch T.C.A."/>
            <person name="Clavel T."/>
        </authorList>
    </citation>
    <scope>NUCLEOTIDE SEQUENCE [LARGE SCALE GENOMIC DNA]</scope>
    <source>
        <strain evidence="3 4">CLA-JM-H16</strain>
    </source>
</reference>
<organism evidence="3 4">
    <name type="scientific">Blautia aquisgranensis</name>
    <dbReference type="NCBI Taxonomy" id="3133153"/>
    <lineage>
        <taxon>Bacteria</taxon>
        <taxon>Bacillati</taxon>
        <taxon>Bacillota</taxon>
        <taxon>Clostridia</taxon>
        <taxon>Lachnospirales</taxon>
        <taxon>Lachnospiraceae</taxon>
        <taxon>Blautia</taxon>
    </lineage>
</organism>
<dbReference type="RefSeq" id="WP_349055963.1">
    <property type="nucleotide sequence ID" value="NZ_JBBMEJ010000002.1"/>
</dbReference>
<gene>
    <name evidence="3" type="ORF">WMO28_02505</name>
</gene>
<feature type="transmembrane region" description="Helical" evidence="2">
    <location>
        <begin position="74"/>
        <end position="97"/>
    </location>
</feature>
<evidence type="ECO:0000256" key="2">
    <source>
        <dbReference type="SAM" id="Phobius"/>
    </source>
</evidence>
<comment type="caution">
    <text evidence="3">The sequence shown here is derived from an EMBL/GenBank/DDBJ whole genome shotgun (WGS) entry which is preliminary data.</text>
</comment>
<keyword evidence="1" id="KW-0175">Coiled coil</keyword>
<accession>A0ABV1BB17</accession>
<feature type="transmembrane region" description="Helical" evidence="2">
    <location>
        <begin position="34"/>
        <end position="54"/>
    </location>
</feature>
<keyword evidence="2" id="KW-1133">Transmembrane helix</keyword>
<dbReference type="EMBL" id="JBBMEJ010000002">
    <property type="protein sequence ID" value="MEQ2369827.1"/>
    <property type="molecule type" value="Genomic_DNA"/>
</dbReference>
<feature type="coiled-coil region" evidence="1">
    <location>
        <begin position="170"/>
        <end position="220"/>
    </location>
</feature>
<keyword evidence="2" id="KW-0472">Membrane</keyword>
<sequence>MGFIDDIVKVFKALYPSLGEKNEQLRKQLRKIEIISIVSVVLIECIVIRLFFFWMPGLIYSVRDMWRLAPGAVLILGICLLAIDVFGIVPPIVVAIYKSKTRDLRQKKTFYQKCINNGLKECNTEMEKEKATLIAKQIGIKKISEISKYFYEAKKTVESNSLEKAETVQKNKLEEQKKQEETLCNQLNKYSSYYGREKRIAMLKDERREVLARIKEKQNLVNGVNNVFFEKEHDPYLHGGIASGIAGTGAGVVRALEVQQKNADIRERNAQNTKLLGPSLYKMKEEISHDKTYAGRLLESVNDVEIKLVLEEPPAACFEKLTFKNTRVEILECGSCVVTVDVEMLEPMRILENLNGIIDGTVIAEIYDSNKCIGKANMVLPKYGIKYGDKIELKGMALFCGETDKNYTVKFCPSENLWAMEK</sequence>
<proteinExistence type="predicted"/>